<dbReference type="SMART" id="SM00257">
    <property type="entry name" value="LysM"/>
    <property type="match status" value="2"/>
</dbReference>
<evidence type="ECO:0000313" key="3">
    <source>
        <dbReference type="EMBL" id="MBC3516361.1"/>
    </source>
</evidence>
<dbReference type="CDD" id="cd00118">
    <property type="entry name" value="LysM"/>
    <property type="match status" value="2"/>
</dbReference>
<dbReference type="PANTHER" id="PTHR33734:SF22">
    <property type="entry name" value="MEMBRANE-BOUND LYTIC MUREIN TRANSGLYCOSYLASE D"/>
    <property type="match status" value="1"/>
</dbReference>
<dbReference type="InterPro" id="IPR002053">
    <property type="entry name" value="Glyco_hydro_25"/>
</dbReference>
<evidence type="ECO:0000313" key="4">
    <source>
        <dbReference type="Proteomes" id="UP000597668"/>
    </source>
</evidence>
<organism evidence="3 4">
    <name type="scientific">Neobittarella massiliensis</name>
    <name type="common">ex Bilen et al. 2018</name>
    <dbReference type="NCBI Taxonomy" id="2041842"/>
    <lineage>
        <taxon>Bacteria</taxon>
        <taxon>Bacillati</taxon>
        <taxon>Bacillota</taxon>
        <taxon>Clostridia</taxon>
        <taxon>Eubacteriales</taxon>
        <taxon>Oscillospiraceae</taxon>
        <taxon>Neobittarella (ex Bilen et al. 2018)</taxon>
    </lineage>
</organism>
<evidence type="ECO:0000256" key="1">
    <source>
        <dbReference type="ARBA" id="ARBA00010646"/>
    </source>
</evidence>
<comment type="caution">
    <text evidence="3">The sequence shown here is derived from an EMBL/GenBank/DDBJ whole genome shotgun (WGS) entry which is preliminary data.</text>
</comment>
<evidence type="ECO:0000259" key="2">
    <source>
        <dbReference type="PROSITE" id="PS51782"/>
    </source>
</evidence>
<dbReference type="GO" id="GO:0003796">
    <property type="term" value="F:lysozyme activity"/>
    <property type="evidence" value="ECO:0007669"/>
    <property type="project" value="InterPro"/>
</dbReference>
<feature type="domain" description="LysM" evidence="2">
    <location>
        <begin position="282"/>
        <end position="326"/>
    </location>
</feature>
<dbReference type="InterPro" id="IPR036779">
    <property type="entry name" value="LysM_dom_sf"/>
</dbReference>
<feature type="domain" description="LysM" evidence="2">
    <location>
        <begin position="232"/>
        <end position="276"/>
    </location>
</feature>
<dbReference type="RefSeq" id="WP_186488037.1">
    <property type="nucleotide sequence ID" value="NZ_JACOGI010000001.1"/>
</dbReference>
<dbReference type="GO" id="GO:0009253">
    <property type="term" value="P:peptidoglycan catabolic process"/>
    <property type="evidence" value="ECO:0007669"/>
    <property type="project" value="InterPro"/>
</dbReference>
<dbReference type="SUPFAM" id="SSF51445">
    <property type="entry name" value="(Trans)glycosidases"/>
    <property type="match status" value="1"/>
</dbReference>
<dbReference type="Pfam" id="PF01476">
    <property type="entry name" value="LysM"/>
    <property type="match status" value="2"/>
</dbReference>
<dbReference type="AlphaFoldDB" id="A0A8J6M1I4"/>
<accession>A0A8J6M1I4</accession>
<protein>
    <submittedName>
        <fullName evidence="3">LysM peptidoglycan-binding domain-containing protein</fullName>
    </submittedName>
</protein>
<dbReference type="InterPro" id="IPR018392">
    <property type="entry name" value="LysM"/>
</dbReference>
<dbReference type="Gene3D" id="3.20.20.80">
    <property type="entry name" value="Glycosidases"/>
    <property type="match status" value="1"/>
</dbReference>
<reference evidence="3" key="1">
    <citation type="submission" date="2020-08" db="EMBL/GenBank/DDBJ databases">
        <authorList>
            <person name="Liu C."/>
            <person name="Sun Q."/>
        </authorList>
    </citation>
    <scope>NUCLEOTIDE SEQUENCE</scope>
    <source>
        <strain evidence="3">NSJ-65</strain>
    </source>
</reference>
<dbReference type="PROSITE" id="PS51904">
    <property type="entry name" value="GLYCOSYL_HYDROL_F25_2"/>
    <property type="match status" value="1"/>
</dbReference>
<dbReference type="GO" id="GO:0016998">
    <property type="term" value="P:cell wall macromolecule catabolic process"/>
    <property type="evidence" value="ECO:0007669"/>
    <property type="project" value="InterPro"/>
</dbReference>
<dbReference type="EMBL" id="JACOGI010000001">
    <property type="protein sequence ID" value="MBC3516361.1"/>
    <property type="molecule type" value="Genomic_DNA"/>
</dbReference>
<sequence length="326" mass="35152">MYRGIDVSSHNGMVDYGTAQAAGLDFVMIRCGYGSDRSDQDDSMYLRNVQACQERDIPWGAYLYSYAMTLEEAQSELTHMLRLLNGKRPRMPIAIDMEDADGYKAARGGIDRQLATDIVRHVCAGLESAGYYAMWYCNRDWCQNHLYPEQLAAYDLWYARPGLSSPDRACGIWQDQIGSTGGSWPGANTASGRCDTNVAYKNYPSIIAAKGLNGLGGSASVPDVQPDLAPARTYTVQPGDNLTWIAAQYGTTAAALAAANGILNADLIYPGQVLTIPGAAGSVYTVQPGDTLSGIAARYGTTYQVLAAVNGITDPNIIYPGQQIRV</sequence>
<dbReference type="PROSITE" id="PS51782">
    <property type="entry name" value="LYSM"/>
    <property type="match status" value="2"/>
</dbReference>
<dbReference type="InterPro" id="IPR017853">
    <property type="entry name" value="GH"/>
</dbReference>
<dbReference type="PANTHER" id="PTHR33734">
    <property type="entry name" value="LYSM DOMAIN-CONTAINING GPI-ANCHORED PROTEIN 2"/>
    <property type="match status" value="1"/>
</dbReference>
<name>A0A8J6M1I4_9FIRM</name>
<dbReference type="Gene3D" id="3.10.350.10">
    <property type="entry name" value="LysM domain"/>
    <property type="match status" value="2"/>
</dbReference>
<keyword evidence="4" id="KW-1185">Reference proteome</keyword>
<proteinExistence type="inferred from homology"/>
<dbReference type="Pfam" id="PF01183">
    <property type="entry name" value="Glyco_hydro_25"/>
    <property type="match status" value="1"/>
</dbReference>
<gene>
    <name evidence="3" type="ORF">H8K20_08125</name>
</gene>
<dbReference type="Proteomes" id="UP000597668">
    <property type="component" value="Unassembled WGS sequence"/>
</dbReference>
<dbReference type="SUPFAM" id="SSF54106">
    <property type="entry name" value="LysM domain"/>
    <property type="match status" value="2"/>
</dbReference>
<comment type="similarity">
    <text evidence="1">Belongs to the glycosyl hydrolase 25 family.</text>
</comment>